<proteinExistence type="predicted"/>
<organism evidence="2 3">
    <name type="scientific">Linnemannia gamsii</name>
    <dbReference type="NCBI Taxonomy" id="64522"/>
    <lineage>
        <taxon>Eukaryota</taxon>
        <taxon>Fungi</taxon>
        <taxon>Fungi incertae sedis</taxon>
        <taxon>Mucoromycota</taxon>
        <taxon>Mortierellomycotina</taxon>
        <taxon>Mortierellomycetes</taxon>
        <taxon>Mortierellales</taxon>
        <taxon>Mortierellaceae</taxon>
        <taxon>Linnemannia</taxon>
    </lineage>
</organism>
<feature type="compositionally biased region" description="Low complexity" evidence="1">
    <location>
        <begin position="112"/>
        <end position="127"/>
    </location>
</feature>
<feature type="region of interest" description="Disordered" evidence="1">
    <location>
        <begin position="178"/>
        <end position="206"/>
    </location>
</feature>
<dbReference type="EMBL" id="JAAAIN010004996">
    <property type="protein sequence ID" value="KAG0276890.1"/>
    <property type="molecule type" value="Genomic_DNA"/>
</dbReference>
<feature type="non-terminal residue" evidence="2">
    <location>
        <position position="353"/>
    </location>
</feature>
<dbReference type="AlphaFoldDB" id="A0A9P6QKX7"/>
<keyword evidence="3" id="KW-1185">Reference proteome</keyword>
<evidence type="ECO:0000313" key="3">
    <source>
        <dbReference type="Proteomes" id="UP000823405"/>
    </source>
</evidence>
<protein>
    <submittedName>
        <fullName evidence="2">Uncharacterized protein</fullName>
    </submittedName>
</protein>
<evidence type="ECO:0000313" key="2">
    <source>
        <dbReference type="EMBL" id="KAG0276890.1"/>
    </source>
</evidence>
<feature type="non-terminal residue" evidence="2">
    <location>
        <position position="1"/>
    </location>
</feature>
<reference evidence="2" key="1">
    <citation type="journal article" date="2020" name="Fungal Divers.">
        <title>Resolving the Mortierellaceae phylogeny through synthesis of multi-gene phylogenetics and phylogenomics.</title>
        <authorList>
            <person name="Vandepol N."/>
            <person name="Liber J."/>
            <person name="Desiro A."/>
            <person name="Na H."/>
            <person name="Kennedy M."/>
            <person name="Barry K."/>
            <person name="Grigoriev I.V."/>
            <person name="Miller A.N."/>
            <person name="O'Donnell K."/>
            <person name="Stajich J.E."/>
            <person name="Bonito G."/>
        </authorList>
    </citation>
    <scope>NUCLEOTIDE SEQUENCE</scope>
    <source>
        <strain evidence="2">NVP60</strain>
    </source>
</reference>
<sequence>AQEIVAAYLTHGQVKVKNTKEETFKNSIRVFILLQQDRVEPLAQESRAQQLFRVLQDKFKELCIKHETLKNIRAAGAKESRTKDDVVRLPSPKTHNRYRTVESPKVVSMANTSATSSPPSTHSSSLPYNPNADGHPPLTRTRIPRNRGRFSFKERTRKIVHTPPPKSKQFKLKFYQERPEAVSNSTSAKKTTTKANKPPLNRKPIADKDKKGLLQSLSWHHPTAWLELGTVEANARRVPGDAATLTAPGSPLNITVVQQEVVDCLQEAVQLAANVKRNAQRLIGEFVETLAVRMQAAEETKRTDLQKASPPRTMTDADRRKARRDAVTEDERKILTHLCECLKPNDTGKEQQD</sequence>
<feature type="region of interest" description="Disordered" evidence="1">
    <location>
        <begin position="298"/>
        <end position="329"/>
    </location>
</feature>
<feature type="region of interest" description="Disordered" evidence="1">
    <location>
        <begin position="76"/>
        <end position="143"/>
    </location>
</feature>
<comment type="caution">
    <text evidence="2">The sequence shown here is derived from an EMBL/GenBank/DDBJ whole genome shotgun (WGS) entry which is preliminary data.</text>
</comment>
<feature type="compositionally biased region" description="Low complexity" evidence="1">
    <location>
        <begin position="183"/>
        <end position="197"/>
    </location>
</feature>
<dbReference type="Proteomes" id="UP000823405">
    <property type="component" value="Unassembled WGS sequence"/>
</dbReference>
<accession>A0A9P6QKX7</accession>
<gene>
    <name evidence="2" type="ORF">BGZ97_009998</name>
</gene>
<name>A0A9P6QKX7_9FUNG</name>
<feature type="compositionally biased region" description="Basic and acidic residues" evidence="1">
    <location>
        <begin position="76"/>
        <end position="87"/>
    </location>
</feature>
<feature type="compositionally biased region" description="Basic and acidic residues" evidence="1">
    <location>
        <begin position="315"/>
        <end position="329"/>
    </location>
</feature>
<dbReference type="OrthoDB" id="2428740at2759"/>
<evidence type="ECO:0000256" key="1">
    <source>
        <dbReference type="SAM" id="MobiDB-lite"/>
    </source>
</evidence>